<feature type="transmembrane region" description="Helical" evidence="5">
    <location>
        <begin position="85"/>
        <end position="106"/>
    </location>
</feature>
<evidence type="ECO:0000256" key="5">
    <source>
        <dbReference type="SAM" id="Phobius"/>
    </source>
</evidence>
<dbReference type="PANTHER" id="PTHR10283:SF82">
    <property type="entry name" value="SOLUTE CARRIER FAMILY 13 MEMBER 2"/>
    <property type="match status" value="1"/>
</dbReference>
<feature type="transmembrane region" description="Helical" evidence="5">
    <location>
        <begin position="295"/>
        <end position="315"/>
    </location>
</feature>
<evidence type="ECO:0000256" key="2">
    <source>
        <dbReference type="ARBA" id="ARBA00022692"/>
    </source>
</evidence>
<evidence type="ECO:0000313" key="7">
    <source>
        <dbReference type="Proteomes" id="UP000198607"/>
    </source>
</evidence>
<feature type="transmembrane region" description="Helical" evidence="5">
    <location>
        <begin position="371"/>
        <end position="394"/>
    </location>
</feature>
<evidence type="ECO:0000256" key="3">
    <source>
        <dbReference type="ARBA" id="ARBA00022989"/>
    </source>
</evidence>
<dbReference type="STRING" id="83767.SAMN05660652_01501"/>
<dbReference type="InterPro" id="IPR001898">
    <property type="entry name" value="SLC13A/DASS"/>
</dbReference>
<feature type="transmembrane region" description="Helical" evidence="5">
    <location>
        <begin position="54"/>
        <end position="73"/>
    </location>
</feature>
<organism evidence="6 7">
    <name type="scientific">Propionivibrio dicarboxylicus</name>
    <dbReference type="NCBI Taxonomy" id="83767"/>
    <lineage>
        <taxon>Bacteria</taxon>
        <taxon>Pseudomonadati</taxon>
        <taxon>Pseudomonadota</taxon>
        <taxon>Betaproteobacteria</taxon>
        <taxon>Rhodocyclales</taxon>
        <taxon>Rhodocyclaceae</taxon>
        <taxon>Propionivibrio</taxon>
    </lineage>
</organism>
<feature type="transmembrane region" description="Helical" evidence="5">
    <location>
        <begin position="212"/>
        <end position="238"/>
    </location>
</feature>
<evidence type="ECO:0000256" key="4">
    <source>
        <dbReference type="ARBA" id="ARBA00023136"/>
    </source>
</evidence>
<reference evidence="6 7" key="1">
    <citation type="submission" date="2016-10" db="EMBL/GenBank/DDBJ databases">
        <authorList>
            <person name="de Groot N.N."/>
        </authorList>
    </citation>
    <scope>NUCLEOTIDE SEQUENCE [LARGE SCALE GENOMIC DNA]</scope>
    <source>
        <strain evidence="6 7">DSM 5885</strain>
    </source>
</reference>
<feature type="transmembrane region" description="Helical" evidence="5">
    <location>
        <begin position="170"/>
        <end position="192"/>
    </location>
</feature>
<proteinExistence type="predicted"/>
<protein>
    <submittedName>
        <fullName evidence="6">Di-and tricarboxylate transporter</fullName>
    </submittedName>
</protein>
<evidence type="ECO:0000256" key="1">
    <source>
        <dbReference type="ARBA" id="ARBA00004141"/>
    </source>
</evidence>
<feature type="transmembrane region" description="Helical" evidence="5">
    <location>
        <begin position="406"/>
        <end position="429"/>
    </location>
</feature>
<feature type="transmembrane region" description="Helical" evidence="5">
    <location>
        <begin position="449"/>
        <end position="469"/>
    </location>
</feature>
<dbReference type="GO" id="GO:0005886">
    <property type="term" value="C:plasma membrane"/>
    <property type="evidence" value="ECO:0007669"/>
    <property type="project" value="TreeGrafter"/>
</dbReference>
<accession>A0A1G8BFP8</accession>
<dbReference type="RefSeq" id="WP_091936137.1">
    <property type="nucleotide sequence ID" value="NZ_FNCY01000005.1"/>
</dbReference>
<feature type="transmembrane region" description="Helical" evidence="5">
    <location>
        <begin position="112"/>
        <end position="139"/>
    </location>
</feature>
<feature type="transmembrane region" description="Helical" evidence="5">
    <location>
        <begin position="327"/>
        <end position="351"/>
    </location>
</feature>
<dbReference type="EMBL" id="FNCY01000005">
    <property type="protein sequence ID" value="SDH31843.1"/>
    <property type="molecule type" value="Genomic_DNA"/>
</dbReference>
<gene>
    <name evidence="6" type="ORF">SAMN05660652_01501</name>
</gene>
<keyword evidence="7" id="KW-1185">Reference proteome</keyword>
<keyword evidence="3 5" id="KW-1133">Transmembrane helix</keyword>
<dbReference type="PANTHER" id="PTHR10283">
    <property type="entry name" value="SOLUTE CARRIER FAMILY 13 MEMBER"/>
    <property type="match status" value="1"/>
</dbReference>
<keyword evidence="4 5" id="KW-0472">Membrane</keyword>
<keyword evidence="2 5" id="KW-0812">Transmembrane</keyword>
<name>A0A1G8BFP8_9RHOO</name>
<dbReference type="Pfam" id="PF00939">
    <property type="entry name" value="Na_sulph_symp"/>
    <property type="match status" value="1"/>
</dbReference>
<dbReference type="AlphaFoldDB" id="A0A1G8BFP8"/>
<dbReference type="GO" id="GO:1905039">
    <property type="term" value="P:carboxylic acid transmembrane transport"/>
    <property type="evidence" value="ECO:0007669"/>
    <property type="project" value="UniProtKB-ARBA"/>
</dbReference>
<dbReference type="GO" id="GO:0008514">
    <property type="term" value="F:organic anion transmembrane transporter activity"/>
    <property type="evidence" value="ECO:0007669"/>
    <property type="project" value="UniProtKB-ARBA"/>
</dbReference>
<sequence length="475" mass="49455">MRSEFSAKHLFILVAVLAAVWVAFGPFAASVGARTAQCAAVVMVTLALWSTGVLPPFLTSLIFFSLVVVFGLARPDLIFSGFASTAVWLIVSGFVIGSAIGVSGLGQRLAAILAPLLAGSYAHMIAGLAISASLLGFLMPSSTGRAVVMLPIGMALAERVGFRPGSNGRIGIAVTLALACNMPSFAILPANIPNMILAGASETLHGISLSYASYLSLHFPLLGILKSALLIALVLLLFPDRLPDRLTECAEAQPKAADPAAKAGEPPVDAGAQRRVATILLVMLAFWMTDSLHGINAAWVGLVAAVCLLLPRVGVVAPKAFNTSVDFGIVLFVSAALGLGALVHDSGLGTLVGKGLRYVLPLEAGHAMLNFYSLSLMSMLTGLITTIPGVPTVLTPMAPELAAASGFSLTAVLMTQVVGFSTVIFPYQVGPLVVAMQLSGEKLGHVLRITIPLGVLSFALIVPLDFLWWRLLGWI</sequence>
<comment type="subcellular location">
    <subcellularLocation>
        <location evidence="1">Membrane</location>
        <topology evidence="1">Multi-pass membrane protein</topology>
    </subcellularLocation>
</comment>
<evidence type="ECO:0000313" key="6">
    <source>
        <dbReference type="EMBL" id="SDH31843.1"/>
    </source>
</evidence>
<dbReference type="Proteomes" id="UP000198607">
    <property type="component" value="Unassembled WGS sequence"/>
</dbReference>
<dbReference type="OrthoDB" id="5460483at2"/>